<dbReference type="Proteomes" id="UP001054837">
    <property type="component" value="Unassembled WGS sequence"/>
</dbReference>
<evidence type="ECO:0000313" key="1">
    <source>
        <dbReference type="EMBL" id="GIY21221.1"/>
    </source>
</evidence>
<gene>
    <name evidence="1" type="primary">Sccpdh_4</name>
    <name evidence="1" type="ORF">CDAR_258421</name>
</gene>
<dbReference type="GO" id="GO:0005739">
    <property type="term" value="C:mitochondrion"/>
    <property type="evidence" value="ECO:0007669"/>
    <property type="project" value="TreeGrafter"/>
</dbReference>
<protein>
    <submittedName>
        <fullName evidence="1">Saccharopine dehydrogenase-like oxidoreductase</fullName>
    </submittedName>
</protein>
<comment type="caution">
    <text evidence="1">The sequence shown here is derived from an EMBL/GenBank/DDBJ whole genome shotgun (WGS) entry which is preliminary data.</text>
</comment>
<dbReference type="AlphaFoldDB" id="A0AAV4RLK8"/>
<dbReference type="PANTHER" id="PTHR12286:SF5">
    <property type="entry name" value="SACCHAROPINE DEHYDROGENASE-LIKE OXIDOREDUCTASE"/>
    <property type="match status" value="1"/>
</dbReference>
<dbReference type="GO" id="GO:0009247">
    <property type="term" value="P:glycolipid biosynthetic process"/>
    <property type="evidence" value="ECO:0007669"/>
    <property type="project" value="TreeGrafter"/>
</dbReference>
<proteinExistence type="predicted"/>
<organism evidence="1 2">
    <name type="scientific">Caerostris darwini</name>
    <dbReference type="NCBI Taxonomy" id="1538125"/>
    <lineage>
        <taxon>Eukaryota</taxon>
        <taxon>Metazoa</taxon>
        <taxon>Ecdysozoa</taxon>
        <taxon>Arthropoda</taxon>
        <taxon>Chelicerata</taxon>
        <taxon>Arachnida</taxon>
        <taxon>Araneae</taxon>
        <taxon>Araneomorphae</taxon>
        <taxon>Entelegynae</taxon>
        <taxon>Araneoidea</taxon>
        <taxon>Araneidae</taxon>
        <taxon>Caerostris</taxon>
    </lineage>
</organism>
<accession>A0AAV4RLK8</accession>
<reference evidence="1 2" key="1">
    <citation type="submission" date="2021-06" db="EMBL/GenBank/DDBJ databases">
        <title>Caerostris darwini draft genome.</title>
        <authorList>
            <person name="Kono N."/>
            <person name="Arakawa K."/>
        </authorList>
    </citation>
    <scope>NUCLEOTIDE SEQUENCE [LARGE SCALE GENOMIC DNA]</scope>
</reference>
<dbReference type="GO" id="GO:0005811">
    <property type="term" value="C:lipid droplet"/>
    <property type="evidence" value="ECO:0007669"/>
    <property type="project" value="TreeGrafter"/>
</dbReference>
<evidence type="ECO:0000313" key="2">
    <source>
        <dbReference type="Proteomes" id="UP001054837"/>
    </source>
</evidence>
<name>A0AAV4RLK8_9ARAC</name>
<sequence>VLETSTKIIFYAKGWKNKASDSTNKTPEPDKKMKLTIIGPEPAYSLTAMCMVQSGLTVLFEQEKIPLEGGVYTPGVAFENTTLQERLEKRGTTFTFEEIL</sequence>
<dbReference type="InterPro" id="IPR051276">
    <property type="entry name" value="Saccharopine_DH-like_oxidrdct"/>
</dbReference>
<dbReference type="GO" id="GO:0005886">
    <property type="term" value="C:plasma membrane"/>
    <property type="evidence" value="ECO:0007669"/>
    <property type="project" value="TreeGrafter"/>
</dbReference>
<dbReference type="PANTHER" id="PTHR12286">
    <property type="entry name" value="SACCHAROPINE DEHYDROGENASE-LIKE OXIDOREDUCTASE"/>
    <property type="match status" value="1"/>
</dbReference>
<dbReference type="EMBL" id="BPLQ01006275">
    <property type="protein sequence ID" value="GIY21221.1"/>
    <property type="molecule type" value="Genomic_DNA"/>
</dbReference>
<keyword evidence="2" id="KW-1185">Reference proteome</keyword>
<feature type="non-terminal residue" evidence="1">
    <location>
        <position position="1"/>
    </location>
</feature>